<evidence type="ECO:0000256" key="2">
    <source>
        <dbReference type="ARBA" id="ARBA00008644"/>
    </source>
</evidence>
<reference evidence="16 17" key="1">
    <citation type="journal article" date="2012" name="New Phytol.">
        <title>Insight into trade-off between wood decay and parasitism from the genome of a fungal forest pathogen.</title>
        <authorList>
            <person name="Olson A."/>
            <person name="Aerts A."/>
            <person name="Asiegbu F."/>
            <person name="Belbahri L."/>
            <person name="Bouzid O."/>
            <person name="Broberg A."/>
            <person name="Canback B."/>
            <person name="Coutinho P.M."/>
            <person name="Cullen D."/>
            <person name="Dalman K."/>
            <person name="Deflorio G."/>
            <person name="van Diepen L.T."/>
            <person name="Dunand C."/>
            <person name="Duplessis S."/>
            <person name="Durling M."/>
            <person name="Gonthier P."/>
            <person name="Grimwood J."/>
            <person name="Fossdal C.G."/>
            <person name="Hansson D."/>
            <person name="Henrissat B."/>
            <person name="Hietala A."/>
            <person name="Himmelstrand K."/>
            <person name="Hoffmeister D."/>
            <person name="Hogberg N."/>
            <person name="James T.Y."/>
            <person name="Karlsson M."/>
            <person name="Kohler A."/>
            <person name="Kues U."/>
            <person name="Lee Y.H."/>
            <person name="Lin Y.C."/>
            <person name="Lind M."/>
            <person name="Lindquist E."/>
            <person name="Lombard V."/>
            <person name="Lucas S."/>
            <person name="Lunden K."/>
            <person name="Morin E."/>
            <person name="Murat C."/>
            <person name="Park J."/>
            <person name="Raffaello T."/>
            <person name="Rouze P."/>
            <person name="Salamov A."/>
            <person name="Schmutz J."/>
            <person name="Solheim H."/>
            <person name="Stahlberg J."/>
            <person name="Velez H."/>
            <person name="de Vries R.P."/>
            <person name="Wiebenga A."/>
            <person name="Woodward S."/>
            <person name="Yakovlev I."/>
            <person name="Garbelotto M."/>
            <person name="Martin F."/>
            <person name="Grigoriev I.V."/>
            <person name="Stenlid J."/>
        </authorList>
    </citation>
    <scope>NUCLEOTIDE SEQUENCE [LARGE SCALE GENOMIC DNA]</scope>
    <source>
        <strain evidence="16 17">TC 32-1</strain>
    </source>
</reference>
<feature type="compositionally biased region" description="Basic and acidic residues" evidence="12">
    <location>
        <begin position="974"/>
        <end position="1005"/>
    </location>
</feature>
<evidence type="ECO:0000256" key="11">
    <source>
        <dbReference type="ARBA" id="ARBA00067212"/>
    </source>
</evidence>
<evidence type="ECO:0000256" key="5">
    <source>
        <dbReference type="ARBA" id="ARBA00022728"/>
    </source>
</evidence>
<dbReference type="FunFam" id="1.25.40.10:FF:000038">
    <property type="entry name" value="Putative pre-mRNA-splicing factor SYF1"/>
    <property type="match status" value="1"/>
</dbReference>
<dbReference type="Gene3D" id="1.25.40.10">
    <property type="entry name" value="Tetratricopeptide repeat domain"/>
    <property type="match status" value="4"/>
</dbReference>
<accession>W4KIN2</accession>
<dbReference type="InterPro" id="IPR055430">
    <property type="entry name" value="HAT_Syf1_CNRKL1_C"/>
</dbReference>
<keyword evidence="8" id="KW-0539">Nucleus</keyword>
<dbReference type="Pfam" id="PF23220">
    <property type="entry name" value="HAT_Syf1_M"/>
    <property type="match status" value="1"/>
</dbReference>
<dbReference type="EMBL" id="KI925455">
    <property type="protein sequence ID" value="ETW85707.1"/>
    <property type="molecule type" value="Genomic_DNA"/>
</dbReference>
<feature type="domain" description="Pre-mRNA-splicing factor SYF1 central HAT repeats" evidence="13">
    <location>
        <begin position="399"/>
        <end position="553"/>
    </location>
</feature>
<feature type="domain" description="Pre-mRNA-splicing factor Syf1/CRNKL1-like C-terminal HAT-repeats" evidence="14">
    <location>
        <begin position="555"/>
        <end position="951"/>
    </location>
</feature>
<protein>
    <recommendedName>
        <fullName evidence="10">Pre-mRNA-splicing factor SYF1</fullName>
    </recommendedName>
    <alternativeName>
        <fullName evidence="11">Pre-mRNA-splicing factor syf1</fullName>
    </alternativeName>
</protein>
<organism evidence="16 17">
    <name type="scientific">Heterobasidion irregulare (strain TC 32-1)</name>
    <dbReference type="NCBI Taxonomy" id="747525"/>
    <lineage>
        <taxon>Eukaryota</taxon>
        <taxon>Fungi</taxon>
        <taxon>Dikarya</taxon>
        <taxon>Basidiomycota</taxon>
        <taxon>Agaricomycotina</taxon>
        <taxon>Agaricomycetes</taxon>
        <taxon>Russulales</taxon>
        <taxon>Bondarzewiaceae</taxon>
        <taxon>Heterobasidion</taxon>
        <taxon>Heterobasidion annosum species complex</taxon>
    </lineage>
</organism>
<evidence type="ECO:0000256" key="10">
    <source>
        <dbReference type="ARBA" id="ARBA00039472"/>
    </source>
</evidence>
<dbReference type="STRING" id="747525.W4KIN2"/>
<dbReference type="GO" id="GO:0000349">
    <property type="term" value="P:generation of catalytic spliceosome for first transesterification step"/>
    <property type="evidence" value="ECO:0007669"/>
    <property type="project" value="TreeGrafter"/>
</dbReference>
<dbReference type="OrthoDB" id="10067343at2759"/>
<dbReference type="SUPFAM" id="SSF48452">
    <property type="entry name" value="TPR-like"/>
    <property type="match status" value="4"/>
</dbReference>
<evidence type="ECO:0000259" key="15">
    <source>
        <dbReference type="Pfam" id="PF23233"/>
    </source>
</evidence>
<dbReference type="InterPro" id="IPR045075">
    <property type="entry name" value="Syf1-like"/>
</dbReference>
<dbReference type="Pfam" id="PF23231">
    <property type="entry name" value="HAT_Syf1_CNRKL1_C"/>
    <property type="match status" value="1"/>
</dbReference>
<dbReference type="GeneID" id="20667351"/>
<dbReference type="GO" id="GO:0071014">
    <property type="term" value="C:post-mRNA release spliceosomal complex"/>
    <property type="evidence" value="ECO:0007669"/>
    <property type="project" value="TreeGrafter"/>
</dbReference>
<proteinExistence type="inferred from homology"/>
<evidence type="ECO:0000256" key="3">
    <source>
        <dbReference type="ARBA" id="ARBA00011524"/>
    </source>
</evidence>
<feature type="domain" description="Pre-mRNA-splicing factor Syf1-like N-terminal HAT-repeats" evidence="15">
    <location>
        <begin position="174"/>
        <end position="265"/>
    </location>
</feature>
<evidence type="ECO:0000256" key="12">
    <source>
        <dbReference type="SAM" id="MobiDB-lite"/>
    </source>
</evidence>
<dbReference type="FunCoup" id="W4KIN2">
    <property type="interactions" value="749"/>
</dbReference>
<dbReference type="InterPro" id="IPR056350">
    <property type="entry name" value="HAT_Syf1_central"/>
</dbReference>
<evidence type="ECO:0000256" key="9">
    <source>
        <dbReference type="ARBA" id="ARBA00037272"/>
    </source>
</evidence>
<dbReference type="InterPro" id="IPR055433">
    <property type="entry name" value="HAT_Syf1-like_N"/>
</dbReference>
<gene>
    <name evidence="16" type="ORF">HETIRDRAFT_150121</name>
</gene>
<feature type="region of interest" description="Disordered" evidence="12">
    <location>
        <begin position="964"/>
        <end position="1005"/>
    </location>
</feature>
<dbReference type="GO" id="GO:0000974">
    <property type="term" value="C:Prp19 complex"/>
    <property type="evidence" value="ECO:0007669"/>
    <property type="project" value="TreeGrafter"/>
</dbReference>
<dbReference type="AlphaFoldDB" id="W4KIN2"/>
<evidence type="ECO:0000256" key="4">
    <source>
        <dbReference type="ARBA" id="ARBA00022664"/>
    </source>
</evidence>
<comment type="subunit">
    <text evidence="3">Associated with the spliceosome.</text>
</comment>
<comment type="similarity">
    <text evidence="2">Belongs to the crooked-neck family.</text>
</comment>
<dbReference type="PANTHER" id="PTHR11246:SF5">
    <property type="entry name" value="PRE-MRNA-SPLICING FACTOR SYF1"/>
    <property type="match status" value="1"/>
</dbReference>
<dbReference type="HOGENOM" id="CLU_007736_1_0_1"/>
<keyword evidence="17" id="KW-1185">Reference proteome</keyword>
<dbReference type="InterPro" id="IPR003107">
    <property type="entry name" value="HAT"/>
</dbReference>
<keyword evidence="4" id="KW-0507">mRNA processing</keyword>
<name>W4KIN2_HETIT</name>
<dbReference type="FunFam" id="1.25.40.10:FF:000137">
    <property type="entry name" value="Pre-mRNA-splicing factor syf1"/>
    <property type="match status" value="1"/>
</dbReference>
<evidence type="ECO:0000256" key="1">
    <source>
        <dbReference type="ARBA" id="ARBA00004123"/>
    </source>
</evidence>
<keyword evidence="7" id="KW-0508">mRNA splicing</keyword>
<evidence type="ECO:0000256" key="8">
    <source>
        <dbReference type="ARBA" id="ARBA00023242"/>
    </source>
</evidence>
<dbReference type="RefSeq" id="XP_009542539.1">
    <property type="nucleotide sequence ID" value="XM_009544244.1"/>
</dbReference>
<keyword evidence="6" id="KW-0677">Repeat</keyword>
<dbReference type="Proteomes" id="UP000030671">
    <property type="component" value="Unassembled WGS sequence"/>
</dbReference>
<evidence type="ECO:0000259" key="14">
    <source>
        <dbReference type="Pfam" id="PF23231"/>
    </source>
</evidence>
<dbReference type="InterPro" id="IPR011990">
    <property type="entry name" value="TPR-like_helical_dom_sf"/>
</dbReference>
<keyword evidence="5" id="KW-0747">Spliceosome</keyword>
<comment type="subcellular location">
    <subcellularLocation>
        <location evidence="1">Nucleus</location>
    </subcellularLocation>
</comment>
<dbReference type="SMART" id="SM00386">
    <property type="entry name" value="HAT"/>
    <property type="match status" value="11"/>
</dbReference>
<dbReference type="GO" id="GO:0071007">
    <property type="term" value="C:U2-type catalytic step 2 spliceosome"/>
    <property type="evidence" value="ECO:0007669"/>
    <property type="project" value="TreeGrafter"/>
</dbReference>
<evidence type="ECO:0000256" key="6">
    <source>
        <dbReference type="ARBA" id="ARBA00022737"/>
    </source>
</evidence>
<dbReference type="FunFam" id="1.25.40.10:FF:000023">
    <property type="entry name" value="Pre-mRNA-splicing factor SYF1"/>
    <property type="match status" value="1"/>
</dbReference>
<dbReference type="KEGG" id="hir:HETIRDRAFT_150121"/>
<evidence type="ECO:0000313" key="17">
    <source>
        <dbReference type="Proteomes" id="UP000030671"/>
    </source>
</evidence>
<evidence type="ECO:0000259" key="13">
    <source>
        <dbReference type="Pfam" id="PF23220"/>
    </source>
</evidence>
<comment type="function">
    <text evidence="9">Involved in pre-mRNA splicing and cell cycle progression.</text>
</comment>
<dbReference type="Pfam" id="PF23233">
    <property type="entry name" value="HAT_Syf1_CNRKL1_N"/>
    <property type="match status" value="1"/>
</dbReference>
<dbReference type="PANTHER" id="PTHR11246">
    <property type="entry name" value="PRE-MRNA SPLICING FACTOR"/>
    <property type="match status" value="1"/>
</dbReference>
<dbReference type="eggNOG" id="KOG2047">
    <property type="taxonomic scope" value="Eukaryota"/>
</dbReference>
<sequence>MPSVVLETPTLESLQAPFPLAFPVPTPVTHPDLVSPKDIHREEDLLRNPSSFRHWWTAIHSTRDAQNALQKLEKSSGLEPEVAALLGPLASPAARKSLQRLTYLYEAALVHFSASFKLWKSYLHMRMSYVLGKQLIRKRAGGRKKFPEMKDALEEEQEDLEEWEGGLDGVVGWEEWKALVATFERALMWLPKLPRLWLMYASIFNHPRCPSVLSHSHARRTFDRALRTLPPSLHHRIWVRYLLWAEKKGGTTTVAVYRRYLAVDPSVTERYTALLLSPSNPSPRPLEAAKLLLSLARKAARGEYTSPEGKSPYQLLGEWLDVVESHAEEVGLDADETAEAVEAEKTVENENENANVAQISPQPASVGGQLIRFAGPPVTVTAAGEPAPPYDEDEDPTSARKLNIEKIIRQDGLAKYKDQAGRLWTGLATYWIKRGEFDRAKATFESGIGSVLTIRDFTQIFDAYAEFSESLISALMDNLANLDEDDDEEEAQAETDARMKEFEALMDRRPFLVNDVLIRRNPNDVQEWEKRVALWGKDDEKVAETYTQALSTINPRKATANFHRLYINFSYFYEEGGATGQAEVDLDNARKILEKATKVNFRTVEDLAEVWCEWSEMEIRQEQYDEAIRVMQRAAAIPKNTKINYHDHSLPVQARLFKSLKLWSFYVDLEESLGTVESTKAVYDKILELRIANAQVLVNYAAFLEENKYFEESYKVYERGVELFTFPVSFEIWNIYLSKFIKRYGGTKLERARDLFEQALEKCPPKSCKPIFLMYAQLEEDHGLAKRAMTIYDRATQAVADEDKFSMFTIYIAKAAANYGLPATRPIYERALEVLPDRQTAQLCLRFASLERKLGEIDRARAIYAHASQFCDPRVNPDFWAEWHAFEIDTGSEDTFREMLRIKRSVQAQFNTEASYLAAQTMATRSGAPAKAVSNDVAATADPMAAAEKQAGGGKSGPAFVAAKRSAVQNEDTESPKPAESRDRRYGRRISDTDVTSKEMSRNRAQHEKWYTPNFSKGQVVQRGSSRTQVHPFILITRSMSAMRSSMNDSFGPTIRVRGSRINDVDVYARMDPDAPIKVNNNHKPAEFLRAEAELVLDEARRQKAEKNKDLGEPIKLQGVPIDIKIRGRHIWIAENTAIARKMDLESCGLWGREDIDNWFMGPDHQAVGHRHESLDLVNASPRGLCQGTSSDTFPQPSGLRKL</sequence>
<evidence type="ECO:0000313" key="16">
    <source>
        <dbReference type="EMBL" id="ETW85707.1"/>
    </source>
</evidence>
<dbReference type="InParanoid" id="W4KIN2"/>
<evidence type="ECO:0000256" key="7">
    <source>
        <dbReference type="ARBA" id="ARBA00023187"/>
    </source>
</evidence>